<gene>
    <name evidence="3" type="ORF">RCIX1343</name>
</gene>
<feature type="transmembrane region" description="Helical" evidence="2">
    <location>
        <begin position="276"/>
        <end position="295"/>
    </location>
</feature>
<feature type="region of interest" description="Disordered" evidence="1">
    <location>
        <begin position="123"/>
        <end position="181"/>
    </location>
</feature>
<dbReference type="PATRIC" id="fig|351160.9.peg.1631"/>
<dbReference type="KEGG" id="rci:RCIX1343"/>
<keyword evidence="2" id="KW-1133">Transmembrane helix</keyword>
<protein>
    <submittedName>
        <fullName evidence="3">Uncharacterized protein</fullName>
    </submittedName>
</protein>
<proteinExistence type="predicted"/>
<dbReference type="GeneID" id="60509980"/>
<feature type="compositionally biased region" description="Pro residues" evidence="1">
    <location>
        <begin position="161"/>
        <end position="179"/>
    </location>
</feature>
<dbReference type="eggNOG" id="arCOG14747">
    <property type="taxonomic scope" value="Archaea"/>
</dbReference>
<reference evidence="3 4" key="1">
    <citation type="journal article" date="2006" name="Science">
        <title>Genome of rice cluster I archaea -- the key methane producers in the rice rhizosphere.</title>
        <authorList>
            <person name="Erkel C."/>
            <person name="Kube M."/>
            <person name="Reinhardt R."/>
            <person name="Liesack W."/>
        </authorList>
    </citation>
    <scope>NUCLEOTIDE SEQUENCE [LARGE SCALE GENOMIC DNA]</scope>
    <source>
        <strain evidence="4">DSM 22066 / NBRC 105507 / MRE50</strain>
    </source>
</reference>
<dbReference type="AlphaFoldDB" id="Q0W4R3"/>
<evidence type="ECO:0000313" key="4">
    <source>
        <dbReference type="Proteomes" id="UP000000663"/>
    </source>
</evidence>
<dbReference type="EMBL" id="AM114193">
    <property type="protein sequence ID" value="CAJ36630.1"/>
    <property type="molecule type" value="Genomic_DNA"/>
</dbReference>
<keyword evidence="2" id="KW-0472">Membrane</keyword>
<feature type="compositionally biased region" description="Pro residues" evidence="1">
    <location>
        <begin position="123"/>
        <end position="145"/>
    </location>
</feature>
<dbReference type="STRING" id="351160.RCIX1343"/>
<feature type="compositionally biased region" description="Low complexity" evidence="1">
    <location>
        <begin position="146"/>
        <end position="160"/>
    </location>
</feature>
<keyword evidence="2" id="KW-0812">Transmembrane</keyword>
<evidence type="ECO:0000313" key="3">
    <source>
        <dbReference type="EMBL" id="CAJ36630.1"/>
    </source>
</evidence>
<evidence type="ECO:0000256" key="1">
    <source>
        <dbReference type="SAM" id="MobiDB-lite"/>
    </source>
</evidence>
<name>Q0W4R3_METAR</name>
<organism evidence="3 4">
    <name type="scientific">Methanocella arvoryzae (strain DSM 22066 / NBRC 105507 / MRE50)</name>
    <dbReference type="NCBI Taxonomy" id="351160"/>
    <lineage>
        <taxon>Archaea</taxon>
        <taxon>Methanobacteriati</taxon>
        <taxon>Methanobacteriota</taxon>
        <taxon>Stenosarchaea group</taxon>
        <taxon>Methanomicrobia</taxon>
        <taxon>Methanocellales</taxon>
        <taxon>Methanocellaceae</taxon>
        <taxon>Methanocella</taxon>
    </lineage>
</organism>
<dbReference type="InterPro" id="IPR008969">
    <property type="entry name" value="CarboxyPept-like_regulatory"/>
</dbReference>
<dbReference type="RefSeq" id="WP_012035918.1">
    <property type="nucleotide sequence ID" value="NC_009464.1"/>
</dbReference>
<keyword evidence="4" id="KW-1185">Reference proteome</keyword>
<dbReference type="SUPFAM" id="SSF49464">
    <property type="entry name" value="Carboxypeptidase regulatory domain-like"/>
    <property type="match status" value="1"/>
</dbReference>
<sequence>MSKAINVTLITALIVVTVWGSIMPHAFAEETSGSVRGCITVNGVPQHGVYVSGFGLFDVTDEQGRYELPSIPNGSKGTITATFAGYSVESGELTFLNPPYPEVNLNIVMPVVTPTPTPVITPTPIITPAPTITPTPTVTPTPTITPTPTATHAPTATPTPTITPTPTPTPTITPSPTATPVPTDTPVAGYSLPVGTVVWPPADISWAMTRDNAGGNNTLALQDNQSNATTAAEVTDAGLSGGGSALAQDAGALSWKPNTSSGTAASLPALPVDIPLFALIVACAAYVGFVAYSVIRKG</sequence>
<accession>Q0W4R3</accession>
<dbReference type="Proteomes" id="UP000000663">
    <property type="component" value="Chromosome"/>
</dbReference>
<evidence type="ECO:0000256" key="2">
    <source>
        <dbReference type="SAM" id="Phobius"/>
    </source>
</evidence>